<name>A0ABX3P6A3_9BACT</name>
<dbReference type="InterPro" id="IPR036583">
    <property type="entry name" value="23S_rRNA_IVS_sf"/>
</dbReference>
<dbReference type="PANTHER" id="PTHR38471:SF2">
    <property type="entry name" value="FOUR HELIX BUNDLE PROTEIN"/>
    <property type="match status" value="1"/>
</dbReference>
<dbReference type="Gene3D" id="1.20.1440.60">
    <property type="entry name" value="23S rRNA-intervening sequence"/>
    <property type="match status" value="1"/>
</dbReference>
<organism evidence="1 2">
    <name type="scientific">Niastella koreensis</name>
    <dbReference type="NCBI Taxonomy" id="354356"/>
    <lineage>
        <taxon>Bacteria</taxon>
        <taxon>Pseudomonadati</taxon>
        <taxon>Bacteroidota</taxon>
        <taxon>Chitinophagia</taxon>
        <taxon>Chitinophagales</taxon>
        <taxon>Chitinophagaceae</taxon>
        <taxon>Niastella</taxon>
    </lineage>
</organism>
<comment type="caution">
    <text evidence="1">The sequence shown here is derived from an EMBL/GenBank/DDBJ whole genome shotgun (WGS) entry which is preliminary data.</text>
</comment>
<dbReference type="PANTHER" id="PTHR38471">
    <property type="entry name" value="FOUR HELIX BUNDLE PROTEIN"/>
    <property type="match status" value="1"/>
</dbReference>
<dbReference type="Proteomes" id="UP000192277">
    <property type="component" value="Unassembled WGS sequence"/>
</dbReference>
<dbReference type="SUPFAM" id="SSF158446">
    <property type="entry name" value="IVS-encoded protein-like"/>
    <property type="match status" value="1"/>
</dbReference>
<sequence length="69" mass="7870">MLNLDHKRLNVYEYALKLVKEVYSLTNYFPADERFGLVSQLRRAAVSLCSNIAECAAKSQLQIAEGFMK</sequence>
<dbReference type="InterPro" id="IPR012657">
    <property type="entry name" value="23S_rRNA-intervening_sequence"/>
</dbReference>
<evidence type="ECO:0000313" key="2">
    <source>
        <dbReference type="Proteomes" id="UP000192277"/>
    </source>
</evidence>
<gene>
    <name evidence="1" type="ORF">A4D02_02310</name>
</gene>
<dbReference type="EMBL" id="LWBO01000001">
    <property type="protein sequence ID" value="OQP55723.1"/>
    <property type="molecule type" value="Genomic_DNA"/>
</dbReference>
<dbReference type="RefSeq" id="WP_014222748.1">
    <property type="nucleotide sequence ID" value="NZ_LWBO01000001.1"/>
</dbReference>
<dbReference type="Pfam" id="PF05635">
    <property type="entry name" value="23S_rRNA_IVP"/>
    <property type="match status" value="1"/>
</dbReference>
<reference evidence="1 2" key="1">
    <citation type="submission" date="2016-04" db="EMBL/GenBank/DDBJ databases">
        <authorList>
            <person name="Chen L."/>
            <person name="Zhuang W."/>
            <person name="Wang G."/>
        </authorList>
    </citation>
    <scope>NUCLEOTIDE SEQUENCE [LARGE SCALE GENOMIC DNA]</scope>
    <source>
        <strain evidence="2">GR20</strain>
    </source>
</reference>
<proteinExistence type="predicted"/>
<protein>
    <submittedName>
        <fullName evidence="1">Four helix bundle protein</fullName>
    </submittedName>
</protein>
<dbReference type="NCBIfam" id="TIGR02436">
    <property type="entry name" value="four helix bundle protein"/>
    <property type="match status" value="1"/>
</dbReference>
<keyword evidence="2" id="KW-1185">Reference proteome</keyword>
<accession>A0ABX3P6A3</accession>
<evidence type="ECO:0000313" key="1">
    <source>
        <dbReference type="EMBL" id="OQP55723.1"/>
    </source>
</evidence>